<dbReference type="Proteomes" id="UP000324800">
    <property type="component" value="Unassembled WGS sequence"/>
</dbReference>
<feature type="domain" description="AAA+ ATPase" evidence="11">
    <location>
        <begin position="31"/>
        <end position="172"/>
    </location>
</feature>
<feature type="region of interest" description="Disordered" evidence="10">
    <location>
        <begin position="244"/>
        <end position="265"/>
    </location>
</feature>
<feature type="region of interest" description="Disordered" evidence="10">
    <location>
        <begin position="863"/>
        <end position="895"/>
    </location>
</feature>
<feature type="coiled-coil region" evidence="9">
    <location>
        <begin position="1221"/>
        <end position="1255"/>
    </location>
</feature>
<dbReference type="GO" id="GO:0030687">
    <property type="term" value="C:preribosome, large subunit precursor"/>
    <property type="evidence" value="ECO:0007669"/>
    <property type="project" value="TreeGrafter"/>
</dbReference>
<dbReference type="GO" id="GO:0005524">
    <property type="term" value="F:ATP binding"/>
    <property type="evidence" value="ECO:0007669"/>
    <property type="project" value="UniProtKB-KW"/>
</dbReference>
<keyword evidence="9" id="KW-0175">Coiled coil</keyword>
<feature type="compositionally biased region" description="Low complexity" evidence="10">
    <location>
        <begin position="885"/>
        <end position="895"/>
    </location>
</feature>
<evidence type="ECO:0000313" key="13">
    <source>
        <dbReference type="Proteomes" id="UP000324800"/>
    </source>
</evidence>
<evidence type="ECO:0000256" key="3">
    <source>
        <dbReference type="ARBA" id="ARBA00007188"/>
    </source>
</evidence>
<keyword evidence="7" id="KW-0143">Chaperone</keyword>
<evidence type="ECO:0000256" key="5">
    <source>
        <dbReference type="ARBA" id="ARBA00022741"/>
    </source>
</evidence>
<dbReference type="GO" id="GO:0000027">
    <property type="term" value="P:ribosomal large subunit assembly"/>
    <property type="evidence" value="ECO:0007669"/>
    <property type="project" value="TreeGrafter"/>
</dbReference>
<dbReference type="PANTHER" id="PTHR48103:SF2">
    <property type="entry name" value="MIDASIN"/>
    <property type="match status" value="1"/>
</dbReference>
<evidence type="ECO:0000256" key="7">
    <source>
        <dbReference type="ARBA" id="ARBA00023186"/>
    </source>
</evidence>
<name>A0A5J4WWK8_9EUKA</name>
<reference evidence="12 13" key="1">
    <citation type="submission" date="2019-03" db="EMBL/GenBank/DDBJ databases">
        <title>Single cell metagenomics reveals metabolic interactions within the superorganism composed of flagellate Streblomastix strix and complex community of Bacteroidetes bacteria on its surface.</title>
        <authorList>
            <person name="Treitli S.C."/>
            <person name="Kolisko M."/>
            <person name="Husnik F."/>
            <person name="Keeling P."/>
            <person name="Hampl V."/>
        </authorList>
    </citation>
    <scope>NUCLEOTIDE SEQUENCE [LARGE SCALE GENOMIC DNA]</scope>
    <source>
        <strain evidence="12">ST1C</strain>
    </source>
</reference>
<evidence type="ECO:0000313" key="12">
    <source>
        <dbReference type="EMBL" id="KAA6399428.1"/>
    </source>
</evidence>
<dbReference type="GO" id="GO:0005730">
    <property type="term" value="C:nucleolus"/>
    <property type="evidence" value="ECO:0007669"/>
    <property type="project" value="UniProtKB-SubCell"/>
</dbReference>
<gene>
    <name evidence="12" type="ORF">EZS28_005047</name>
</gene>
<comment type="subcellular location">
    <subcellularLocation>
        <location evidence="1">Nucleus</location>
        <location evidence="1">Nucleolus</location>
    </subcellularLocation>
    <subcellularLocation>
        <location evidence="2">Nucleus</location>
        <location evidence="2">Nucleoplasm</location>
    </subcellularLocation>
</comment>
<feature type="domain" description="AAA+ ATPase" evidence="11">
    <location>
        <begin position="796"/>
        <end position="1224"/>
    </location>
</feature>
<dbReference type="SUPFAM" id="SSF52540">
    <property type="entry name" value="P-loop containing nucleoside triphosphate hydrolases"/>
    <property type="match status" value="5"/>
</dbReference>
<dbReference type="FunFam" id="3.40.50.300:FF:000142">
    <property type="entry name" value="Midasin"/>
    <property type="match status" value="1"/>
</dbReference>
<feature type="non-terminal residue" evidence="12">
    <location>
        <position position="1574"/>
    </location>
</feature>
<protein>
    <recommendedName>
        <fullName evidence="4">Midasin</fullName>
    </recommendedName>
</protein>
<keyword evidence="8" id="KW-0539">Nucleus</keyword>
<dbReference type="InterPro" id="IPR040848">
    <property type="entry name" value="AAA_lid_7"/>
</dbReference>
<organism evidence="12 13">
    <name type="scientific">Streblomastix strix</name>
    <dbReference type="NCBI Taxonomy" id="222440"/>
    <lineage>
        <taxon>Eukaryota</taxon>
        <taxon>Metamonada</taxon>
        <taxon>Preaxostyla</taxon>
        <taxon>Oxymonadida</taxon>
        <taxon>Streblomastigidae</taxon>
        <taxon>Streblomastix</taxon>
    </lineage>
</organism>
<evidence type="ECO:0000256" key="6">
    <source>
        <dbReference type="ARBA" id="ARBA00022840"/>
    </source>
</evidence>
<dbReference type="Pfam" id="PF17867">
    <property type="entry name" value="AAA_lid_7"/>
    <property type="match status" value="2"/>
</dbReference>
<dbReference type="InterPro" id="IPR027417">
    <property type="entry name" value="P-loop_NTPase"/>
</dbReference>
<evidence type="ECO:0000259" key="11">
    <source>
        <dbReference type="SMART" id="SM00382"/>
    </source>
</evidence>
<evidence type="ECO:0000256" key="2">
    <source>
        <dbReference type="ARBA" id="ARBA00004642"/>
    </source>
</evidence>
<dbReference type="Gene3D" id="3.40.50.300">
    <property type="entry name" value="P-loop containing nucleotide triphosphate hydrolases"/>
    <property type="match status" value="5"/>
</dbReference>
<dbReference type="GO" id="GO:0005654">
    <property type="term" value="C:nucleoplasm"/>
    <property type="evidence" value="ECO:0007669"/>
    <property type="project" value="UniProtKB-SubCell"/>
</dbReference>
<dbReference type="SMART" id="SM00382">
    <property type="entry name" value="AAA"/>
    <property type="match status" value="3"/>
</dbReference>
<evidence type="ECO:0000256" key="9">
    <source>
        <dbReference type="SAM" id="Coils"/>
    </source>
</evidence>
<dbReference type="GO" id="GO:0016887">
    <property type="term" value="F:ATP hydrolysis activity"/>
    <property type="evidence" value="ECO:0007669"/>
    <property type="project" value="InterPro"/>
</dbReference>
<feature type="region of interest" description="Disordered" evidence="10">
    <location>
        <begin position="324"/>
        <end position="343"/>
    </location>
</feature>
<evidence type="ECO:0000256" key="8">
    <source>
        <dbReference type="ARBA" id="ARBA00023242"/>
    </source>
</evidence>
<evidence type="ECO:0000256" key="1">
    <source>
        <dbReference type="ARBA" id="ARBA00004604"/>
    </source>
</evidence>
<dbReference type="Pfam" id="PF07728">
    <property type="entry name" value="AAA_5"/>
    <property type="match status" value="5"/>
</dbReference>
<dbReference type="InterPro" id="IPR003593">
    <property type="entry name" value="AAA+_ATPase"/>
</dbReference>
<feature type="coiled-coil region" evidence="9">
    <location>
        <begin position="1387"/>
        <end position="1414"/>
    </location>
</feature>
<dbReference type="GO" id="GO:0000055">
    <property type="term" value="P:ribosomal large subunit export from nucleus"/>
    <property type="evidence" value="ECO:0007669"/>
    <property type="project" value="TreeGrafter"/>
</dbReference>
<feature type="compositionally biased region" description="Basic and acidic residues" evidence="10">
    <location>
        <begin position="863"/>
        <end position="874"/>
    </location>
</feature>
<comment type="caution">
    <text evidence="12">The sequence shown here is derived from an EMBL/GenBank/DDBJ whole genome shotgun (WGS) entry which is preliminary data.</text>
</comment>
<accession>A0A5J4WWK8</accession>
<dbReference type="EMBL" id="SNRW01000756">
    <property type="protein sequence ID" value="KAA6399428.1"/>
    <property type="molecule type" value="Genomic_DNA"/>
</dbReference>
<sequence length="1574" mass="178034">MNSFVQTKTVKYNLSKIKLATYQPIQNECQRFSPVLISGPPGVGKSALLDELSKQEGKNLVYMHLGGQSDPRDLPGAYFCGDIPGLLEWRKGALTKAMELGHWIVFDNIWQASPDVLASLMPLLETGRLIDSQRGEQFVVSQNFRLFMTTSGDANIERNSWIQKIHNLSTIVHIQPLPTEELEEIMANRCPSLTPIIHELHMIFEEISNLVYSLKANRRLVTNRDLFKWIERLQHTIGNRIQIHKSEDQETTTQTKKDKQIQDVDEQQYPNHFTNLWTMDDGVYGDIIRESLDIFVGSLPDLTFLSKPSNSSLYQINQIPQQNINSSFPYPSPSPSPYQEASRSAARQLTPVQLISQLKEGVFEIVSKYIPRSSGLQVSSYLQLILGSIPEIKIGTVQVSGMNENVINVGRFAYFNSFHSKDSSLTNQLQLSLHTTLQQPSQIYQQSPQTNTYANTLSSLRIMERVLGSVTMNEACLLVGETGCGKTAAVQQLALLAGQRLIVHNLSIHSEAADLFGGFKPVSFAKLMSPLVNLFMDLFQRRFDQKANNKFITRFLESISSASLSEMGSQTNYNKWGEILRMMKAASQKAVDGYERIRLEQINQIQQISEQQNQVNEEEREIGQKWKGVVVKALKEGLWLLLDEINMAPEDCLDRLYSIAESQGVDLNSDQQQSKETDQIINESNKMKNKRISSSGTITLHERGDDTPIIRHPNFRLFACMNPSSGGIGGLAFANTNINQQGNKQQITTGIGGGDVGKKNLNPLLRSRFTEIFVEEMNSETEIAMLAKKSLSSSLCRFPVLLEGPTSSGKTAIVEYIAKRTGHRFVRINNHEHTDIQEYLGQYAATIVNTNIVNENEIKEVKQNEKQEGDEFQKKKQGKRNKLINNSQSSSSSSQSNVQFKFIEGPLVRAVKQGDWVVLDELNLAPTEVLESLNRLLDDNRELFIPETGEVIKAHPHFMLFATQNPAGMEYGGRKQLSRAFLNRFIILRFNTISPIELESILIRQTQLPKELAKTLIKTMQKLETQRSFSNIFAGKRGLITPRDLFRWGQRYVKCSTIASSNIQSYKFLPPTLFLLREGCFLLAERIRSAEERQIVRKCISESFKGQHLGIGDEQEDNVQAMKSGGIFLIDEIALADDAVLERLNPVLEVGRTLFIAEKANSYSNDDNNNNTNTIQSQSSQEIKAHPQFSIFATMNPGGDYGKRELSPALRSRFTEIWANYQQNEEEIEEIVKKKMKLEINEEQAQNILDIQKQQQQHKINIKPKLMLTIRDILSSSQFINSTHNQLGDVGSFIHSLYLCVLDGVAVRTGWGNEGRRKLGIRKGDQAGQLKDRDDVYEVIDDDQIENNSRIQSNIDQQSDQNESVCHVLKERAAFFLLRTLFGGLLNELLKDKLEKIKEKKKKKEIKTIEKENQEGDPGVGKTSLISALAAATGNKLTRINLCEQTELSDLFGMDTPVQRKNEMNNKLDKDRISQENSLFQWRDGPFLSAAKKGEWVLLDELNLAPQQVLEGINSCLDHRREIVIPGIEIDNNNNENDNEGKKNNRSHSFTFKLPQSFRIFAAQNPHQKGGSRK</sequence>
<proteinExistence type="inferred from homology"/>
<keyword evidence="6" id="KW-0067">ATP-binding</keyword>
<feature type="domain" description="AAA+ ATPase" evidence="11">
    <location>
        <begin position="472"/>
        <end position="743"/>
    </location>
</feature>
<keyword evidence="5" id="KW-0547">Nucleotide-binding</keyword>
<evidence type="ECO:0000256" key="4">
    <source>
        <dbReference type="ARBA" id="ARBA00017143"/>
    </source>
</evidence>
<evidence type="ECO:0000256" key="10">
    <source>
        <dbReference type="SAM" id="MobiDB-lite"/>
    </source>
</evidence>
<dbReference type="OrthoDB" id="422220at2759"/>
<comment type="similarity">
    <text evidence="3">Belongs to the midasin family.</text>
</comment>
<dbReference type="InterPro" id="IPR011704">
    <property type="entry name" value="ATPase_dyneun-rel_AAA"/>
</dbReference>
<dbReference type="PANTHER" id="PTHR48103">
    <property type="entry name" value="MIDASIN-RELATED"/>
    <property type="match status" value="1"/>
</dbReference>